<proteinExistence type="predicted"/>
<sequence length="49" mass="5516">MSLYISETEPVQTYQNVARSPQELYREHSNVSRNGTSCGEGCVTHTKNL</sequence>
<evidence type="ECO:0000256" key="1">
    <source>
        <dbReference type="SAM" id="MobiDB-lite"/>
    </source>
</evidence>
<protein>
    <submittedName>
        <fullName evidence="2">Uncharacterized protein</fullName>
    </submittedName>
</protein>
<dbReference type="EMBL" id="RXIC02000024">
    <property type="protein sequence ID" value="KAB1211804.1"/>
    <property type="molecule type" value="Genomic_DNA"/>
</dbReference>
<evidence type="ECO:0000313" key="3">
    <source>
        <dbReference type="Proteomes" id="UP000516437"/>
    </source>
</evidence>
<dbReference type="AlphaFoldDB" id="A0A6A1VGD7"/>
<accession>A0A6A1VGD7</accession>
<keyword evidence="3" id="KW-1185">Reference proteome</keyword>
<name>A0A6A1VGD7_9ROSI</name>
<dbReference type="Proteomes" id="UP000516437">
    <property type="component" value="Chromosome 6"/>
</dbReference>
<organism evidence="2 3">
    <name type="scientific">Morella rubra</name>
    <name type="common">Chinese bayberry</name>
    <dbReference type="NCBI Taxonomy" id="262757"/>
    <lineage>
        <taxon>Eukaryota</taxon>
        <taxon>Viridiplantae</taxon>
        <taxon>Streptophyta</taxon>
        <taxon>Embryophyta</taxon>
        <taxon>Tracheophyta</taxon>
        <taxon>Spermatophyta</taxon>
        <taxon>Magnoliopsida</taxon>
        <taxon>eudicotyledons</taxon>
        <taxon>Gunneridae</taxon>
        <taxon>Pentapetalae</taxon>
        <taxon>rosids</taxon>
        <taxon>fabids</taxon>
        <taxon>Fagales</taxon>
        <taxon>Myricaceae</taxon>
        <taxon>Morella</taxon>
    </lineage>
</organism>
<comment type="caution">
    <text evidence="2">The sequence shown here is derived from an EMBL/GenBank/DDBJ whole genome shotgun (WGS) entry which is preliminary data.</text>
</comment>
<gene>
    <name evidence="2" type="ORF">CJ030_MR6G006598</name>
</gene>
<reference evidence="2 3" key="1">
    <citation type="journal article" date="2019" name="Plant Biotechnol. J.">
        <title>The red bayberry genome and genetic basis of sex determination.</title>
        <authorList>
            <person name="Jia H.M."/>
            <person name="Jia H.J."/>
            <person name="Cai Q.L."/>
            <person name="Wang Y."/>
            <person name="Zhao H.B."/>
            <person name="Yang W.F."/>
            <person name="Wang G.Y."/>
            <person name="Li Y.H."/>
            <person name="Zhan D.L."/>
            <person name="Shen Y.T."/>
            <person name="Niu Q.F."/>
            <person name="Chang L."/>
            <person name="Qiu J."/>
            <person name="Zhao L."/>
            <person name="Xie H.B."/>
            <person name="Fu W.Y."/>
            <person name="Jin J."/>
            <person name="Li X.W."/>
            <person name="Jiao Y."/>
            <person name="Zhou C.C."/>
            <person name="Tu T."/>
            <person name="Chai C.Y."/>
            <person name="Gao J.L."/>
            <person name="Fan L.J."/>
            <person name="van de Weg E."/>
            <person name="Wang J.Y."/>
            <person name="Gao Z.S."/>
        </authorList>
    </citation>
    <scope>NUCLEOTIDE SEQUENCE [LARGE SCALE GENOMIC DNA]</scope>
    <source>
        <tissue evidence="2">Leaves</tissue>
    </source>
</reference>
<feature type="region of interest" description="Disordered" evidence="1">
    <location>
        <begin position="27"/>
        <end position="49"/>
    </location>
</feature>
<evidence type="ECO:0000313" key="2">
    <source>
        <dbReference type="EMBL" id="KAB1211804.1"/>
    </source>
</evidence>